<dbReference type="InterPro" id="IPR018764">
    <property type="entry name" value="RskA_C"/>
</dbReference>
<comment type="caution">
    <text evidence="3">The sequence shown here is derived from an EMBL/GenBank/DDBJ whole genome shotgun (WGS) entry which is preliminary data.</text>
</comment>
<dbReference type="PANTHER" id="PTHR37461">
    <property type="entry name" value="ANTI-SIGMA-K FACTOR RSKA"/>
    <property type="match status" value="1"/>
</dbReference>
<evidence type="ECO:0000313" key="4">
    <source>
        <dbReference type="Proteomes" id="UP000648352"/>
    </source>
</evidence>
<evidence type="ECO:0000259" key="2">
    <source>
        <dbReference type="Pfam" id="PF10099"/>
    </source>
</evidence>
<reference evidence="3 4" key="1">
    <citation type="submission" date="2020-08" db="EMBL/GenBank/DDBJ databases">
        <title>A Genomic Blueprint of the Chicken Gut Microbiome.</title>
        <authorList>
            <person name="Gilroy R."/>
            <person name="Ravi A."/>
            <person name="Getino M."/>
            <person name="Pursley I."/>
            <person name="Horton D.L."/>
            <person name="Alikhan N.-F."/>
            <person name="Baker D."/>
            <person name="Gharbi K."/>
            <person name="Hall N."/>
            <person name="Watson M."/>
            <person name="Adriaenssens E.M."/>
            <person name="Foster-Nyarko E."/>
            <person name="Jarju S."/>
            <person name="Secka A."/>
            <person name="Antonio M."/>
            <person name="Oren A."/>
            <person name="Chaudhuri R."/>
            <person name="La Ragione R.M."/>
            <person name="Hildebrand F."/>
            <person name="Pallen M.J."/>
        </authorList>
    </citation>
    <scope>NUCLEOTIDE SEQUENCE [LARGE SCALE GENOMIC DNA]</scope>
    <source>
        <strain evidence="3 4">Sa4CUA7</strain>
    </source>
</reference>
<dbReference type="PANTHER" id="PTHR37461:SF1">
    <property type="entry name" value="ANTI-SIGMA-K FACTOR RSKA"/>
    <property type="match status" value="1"/>
</dbReference>
<protein>
    <submittedName>
        <fullName evidence="3">Anti-sigma factor</fullName>
    </submittedName>
</protein>
<gene>
    <name evidence="3" type="ORF">H9651_01590</name>
</gene>
<dbReference type="EMBL" id="JACSQP010000001">
    <property type="protein sequence ID" value="MBD7956326.1"/>
    <property type="molecule type" value="Genomic_DNA"/>
</dbReference>
<name>A0ABR8RYM6_9MICO</name>
<organism evidence="3 4">
    <name type="scientific">Microbacterium pullorum</name>
    <dbReference type="NCBI Taxonomy" id="2762236"/>
    <lineage>
        <taxon>Bacteria</taxon>
        <taxon>Bacillati</taxon>
        <taxon>Actinomycetota</taxon>
        <taxon>Actinomycetes</taxon>
        <taxon>Micrococcales</taxon>
        <taxon>Microbacteriaceae</taxon>
        <taxon>Microbacterium</taxon>
    </lineage>
</organism>
<keyword evidence="1" id="KW-1133">Transmembrane helix</keyword>
<keyword evidence="1" id="KW-0812">Transmembrane</keyword>
<feature type="domain" description="Anti-sigma K factor RskA C-terminal" evidence="2">
    <location>
        <begin position="72"/>
        <end position="207"/>
    </location>
</feature>
<proteinExistence type="predicted"/>
<dbReference type="Pfam" id="PF10099">
    <property type="entry name" value="RskA_C"/>
    <property type="match status" value="1"/>
</dbReference>
<dbReference type="InterPro" id="IPR051474">
    <property type="entry name" value="Anti-sigma-K/W_factor"/>
</dbReference>
<dbReference type="Proteomes" id="UP000648352">
    <property type="component" value="Unassembled WGS sequence"/>
</dbReference>
<keyword evidence="1" id="KW-0472">Membrane</keyword>
<sequence>MIALLGPTLEVWDDTAQAEAATTALPVAPVRAAEPVETGLSDDATPHPSAEPVPTTTAIQAVARRTWTRGLLALAACLTLLVGVGFGAGALYNWMNRPAAVVALDEIESAPDAQSATVAEDEGLTATVHWSPQLGKAVLVSDGLPSIPEDETFELWFVRGDEAISAGTFAADGSKATTALDGEMQPGDVIAVTIEPAGGAPGGAPTGDPIVAVPTA</sequence>
<evidence type="ECO:0000256" key="1">
    <source>
        <dbReference type="SAM" id="Phobius"/>
    </source>
</evidence>
<accession>A0ABR8RYM6</accession>
<feature type="transmembrane region" description="Helical" evidence="1">
    <location>
        <begin position="71"/>
        <end position="95"/>
    </location>
</feature>
<keyword evidence="4" id="KW-1185">Reference proteome</keyword>
<evidence type="ECO:0000313" key="3">
    <source>
        <dbReference type="EMBL" id="MBD7956326.1"/>
    </source>
</evidence>